<keyword evidence="2" id="KW-0812">Transmembrane</keyword>
<keyword evidence="2" id="KW-1133">Transmembrane helix</keyword>
<dbReference type="EMBL" id="JMCB01000003">
    <property type="protein sequence ID" value="KFE69994.1"/>
    <property type="molecule type" value="Genomic_DNA"/>
</dbReference>
<gene>
    <name evidence="3" type="ORF">DB31_5036</name>
</gene>
<evidence type="ECO:0000256" key="1">
    <source>
        <dbReference type="SAM" id="MobiDB-lite"/>
    </source>
</evidence>
<feature type="region of interest" description="Disordered" evidence="1">
    <location>
        <begin position="138"/>
        <end position="158"/>
    </location>
</feature>
<name>A0A085WQN1_9BACT</name>
<dbReference type="Proteomes" id="UP000028725">
    <property type="component" value="Unassembled WGS sequence"/>
</dbReference>
<proteinExistence type="predicted"/>
<keyword evidence="2" id="KW-0472">Membrane</keyword>
<dbReference type="AlphaFoldDB" id="A0A085WQN1"/>
<protein>
    <submittedName>
        <fullName evidence="3">Uncharacterized protein</fullName>
    </submittedName>
</protein>
<evidence type="ECO:0000256" key="2">
    <source>
        <dbReference type="SAM" id="Phobius"/>
    </source>
</evidence>
<sequence length="158" mass="17193">MTVVAQTAPSNESLFTAFREERTSKVRWLFVLLVPLLGLLAAWGSMHGQEHAVRIVTAHGFKMVQPGMSQADVVARLGNPIGKTTRADGAECVQYGVFSVTEPSTNVYVLCYVDGVLQDVTTRRYSLWTVDPSTGEFMPAGVPMEEEPAKKPAPVPTP</sequence>
<feature type="transmembrane region" description="Helical" evidence="2">
    <location>
        <begin position="28"/>
        <end position="46"/>
    </location>
</feature>
<organism evidence="3 4">
    <name type="scientific">Hyalangium minutum</name>
    <dbReference type="NCBI Taxonomy" id="394096"/>
    <lineage>
        <taxon>Bacteria</taxon>
        <taxon>Pseudomonadati</taxon>
        <taxon>Myxococcota</taxon>
        <taxon>Myxococcia</taxon>
        <taxon>Myxococcales</taxon>
        <taxon>Cystobacterineae</taxon>
        <taxon>Archangiaceae</taxon>
        <taxon>Hyalangium</taxon>
    </lineage>
</organism>
<evidence type="ECO:0000313" key="3">
    <source>
        <dbReference type="EMBL" id="KFE69994.1"/>
    </source>
</evidence>
<dbReference type="STRING" id="394096.DB31_5036"/>
<keyword evidence="4" id="KW-1185">Reference proteome</keyword>
<reference evidence="3 4" key="1">
    <citation type="submission" date="2014-04" db="EMBL/GenBank/DDBJ databases">
        <title>Genome assembly of Hyalangium minutum DSM 14724.</title>
        <authorList>
            <person name="Sharma G."/>
            <person name="Subramanian S."/>
        </authorList>
    </citation>
    <scope>NUCLEOTIDE SEQUENCE [LARGE SCALE GENOMIC DNA]</scope>
    <source>
        <strain evidence="3 4">DSM 14724</strain>
    </source>
</reference>
<accession>A0A085WQN1</accession>
<comment type="caution">
    <text evidence="3">The sequence shown here is derived from an EMBL/GenBank/DDBJ whole genome shotgun (WGS) entry which is preliminary data.</text>
</comment>
<evidence type="ECO:0000313" key="4">
    <source>
        <dbReference type="Proteomes" id="UP000028725"/>
    </source>
</evidence>